<evidence type="ECO:0000313" key="9">
    <source>
        <dbReference type="Proteomes" id="UP000663836"/>
    </source>
</evidence>
<evidence type="ECO:0000256" key="3">
    <source>
        <dbReference type="ARBA" id="ARBA00013061"/>
    </source>
</evidence>
<keyword evidence="4" id="KW-0808">Transferase</keyword>
<comment type="cofactor">
    <cofactor evidence="1">
        <name>Mg(2+)</name>
        <dbReference type="ChEBI" id="CHEBI:18420"/>
    </cofactor>
</comment>
<keyword evidence="5" id="KW-0547">Nucleotide-binding</keyword>
<dbReference type="Proteomes" id="UP000663836">
    <property type="component" value="Unassembled WGS sequence"/>
</dbReference>
<organism evidence="8 9">
    <name type="scientific">Rotaria sordida</name>
    <dbReference type="NCBI Taxonomy" id="392033"/>
    <lineage>
        <taxon>Eukaryota</taxon>
        <taxon>Metazoa</taxon>
        <taxon>Spiralia</taxon>
        <taxon>Gnathifera</taxon>
        <taxon>Rotifera</taxon>
        <taxon>Eurotatoria</taxon>
        <taxon>Bdelloidea</taxon>
        <taxon>Philodinida</taxon>
        <taxon>Philodinidae</taxon>
        <taxon>Rotaria</taxon>
    </lineage>
</organism>
<evidence type="ECO:0000256" key="1">
    <source>
        <dbReference type="ARBA" id="ARBA00001946"/>
    </source>
</evidence>
<evidence type="ECO:0000256" key="5">
    <source>
        <dbReference type="ARBA" id="ARBA00022741"/>
    </source>
</evidence>
<gene>
    <name evidence="8" type="ORF">JBS370_LOCUS40612</name>
</gene>
<dbReference type="EMBL" id="CAJOBD010037747">
    <property type="protein sequence ID" value="CAF4307844.1"/>
    <property type="molecule type" value="Genomic_DNA"/>
</dbReference>
<name>A0A820IED2_9BILA</name>
<keyword evidence="6" id="KW-0418">Kinase</keyword>
<protein>
    <recommendedName>
        <fullName evidence="3">phosphoglycerate kinase</fullName>
        <ecNumber evidence="3">2.7.2.3</ecNumber>
    </recommendedName>
</protein>
<dbReference type="GO" id="GO:0004618">
    <property type="term" value="F:phosphoglycerate kinase activity"/>
    <property type="evidence" value="ECO:0007669"/>
    <property type="project" value="UniProtKB-EC"/>
</dbReference>
<evidence type="ECO:0000256" key="2">
    <source>
        <dbReference type="ARBA" id="ARBA00008982"/>
    </source>
</evidence>
<feature type="non-terminal residue" evidence="8">
    <location>
        <position position="1"/>
    </location>
</feature>
<dbReference type="SUPFAM" id="SSF53748">
    <property type="entry name" value="Phosphoglycerate kinase"/>
    <property type="match status" value="1"/>
</dbReference>
<accession>A0A820IED2</accession>
<dbReference type="Gene3D" id="3.40.50.1260">
    <property type="entry name" value="Phosphoglycerate kinase, N-terminal domain"/>
    <property type="match status" value="1"/>
</dbReference>
<dbReference type="AlphaFoldDB" id="A0A820IED2"/>
<sequence>INDTFGAAHYAHSSFVGVKLDQHTADGAQVSDKIQLIENLLDKVNGLIMAKIDDDSIDLDIGKESIKKL</sequence>
<dbReference type="InterPro" id="IPR015824">
    <property type="entry name" value="Phosphoglycerate_kinase_N"/>
</dbReference>
<dbReference type="InterPro" id="IPR036043">
    <property type="entry name" value="Phosphoglycerate_kinase_sf"/>
</dbReference>
<comment type="caution">
    <text evidence="8">The sequence shown here is derived from an EMBL/GenBank/DDBJ whole genome shotgun (WGS) entry which is preliminary data.</text>
</comment>
<evidence type="ECO:0000256" key="7">
    <source>
        <dbReference type="ARBA" id="ARBA00022840"/>
    </source>
</evidence>
<dbReference type="GO" id="GO:0005524">
    <property type="term" value="F:ATP binding"/>
    <property type="evidence" value="ECO:0007669"/>
    <property type="project" value="UniProtKB-KW"/>
</dbReference>
<evidence type="ECO:0000313" key="8">
    <source>
        <dbReference type="EMBL" id="CAF4307844.1"/>
    </source>
</evidence>
<evidence type="ECO:0000256" key="6">
    <source>
        <dbReference type="ARBA" id="ARBA00022777"/>
    </source>
</evidence>
<dbReference type="GO" id="GO:0006096">
    <property type="term" value="P:glycolytic process"/>
    <property type="evidence" value="ECO:0007669"/>
    <property type="project" value="InterPro"/>
</dbReference>
<comment type="similarity">
    <text evidence="2">Belongs to the phosphoglycerate kinase family.</text>
</comment>
<proteinExistence type="inferred from homology"/>
<dbReference type="EC" id="2.7.2.3" evidence="3"/>
<evidence type="ECO:0000256" key="4">
    <source>
        <dbReference type="ARBA" id="ARBA00022679"/>
    </source>
</evidence>
<keyword evidence="7" id="KW-0067">ATP-binding</keyword>
<reference evidence="8" key="1">
    <citation type="submission" date="2021-02" db="EMBL/GenBank/DDBJ databases">
        <authorList>
            <person name="Nowell W R."/>
        </authorList>
    </citation>
    <scope>NUCLEOTIDE SEQUENCE</scope>
</reference>